<name>A0A9W9X7X7_9EURO</name>
<dbReference type="Proteomes" id="UP001147760">
    <property type="component" value="Unassembled WGS sequence"/>
</dbReference>
<dbReference type="InterPro" id="IPR011009">
    <property type="entry name" value="Kinase-like_dom_sf"/>
</dbReference>
<dbReference type="PANTHER" id="PTHR43671">
    <property type="entry name" value="SERINE/THREONINE-PROTEIN KINASE NEK"/>
    <property type="match status" value="1"/>
</dbReference>
<dbReference type="SMART" id="SM00220">
    <property type="entry name" value="S_TKc"/>
    <property type="match status" value="1"/>
</dbReference>
<feature type="compositionally biased region" description="Polar residues" evidence="6">
    <location>
        <begin position="428"/>
        <end position="439"/>
    </location>
</feature>
<evidence type="ECO:0000256" key="2">
    <source>
        <dbReference type="ARBA" id="ARBA00022679"/>
    </source>
</evidence>
<dbReference type="AlphaFoldDB" id="A0A9W9X7X7"/>
<evidence type="ECO:0000256" key="1">
    <source>
        <dbReference type="ARBA" id="ARBA00012513"/>
    </source>
</evidence>
<feature type="region of interest" description="Disordered" evidence="6">
    <location>
        <begin position="360"/>
        <end position="385"/>
    </location>
</feature>
<feature type="compositionally biased region" description="Basic and acidic residues" evidence="6">
    <location>
        <begin position="500"/>
        <end position="509"/>
    </location>
</feature>
<keyword evidence="3" id="KW-0547">Nucleotide-binding</keyword>
<dbReference type="Gene3D" id="1.10.510.10">
    <property type="entry name" value="Transferase(Phosphotransferase) domain 1"/>
    <property type="match status" value="1"/>
</dbReference>
<dbReference type="InterPro" id="IPR008271">
    <property type="entry name" value="Ser/Thr_kinase_AS"/>
</dbReference>
<dbReference type="SUPFAM" id="SSF56112">
    <property type="entry name" value="Protein kinase-like (PK-like)"/>
    <property type="match status" value="1"/>
</dbReference>
<evidence type="ECO:0000256" key="5">
    <source>
        <dbReference type="ARBA" id="ARBA00022840"/>
    </source>
</evidence>
<evidence type="ECO:0000313" key="9">
    <source>
        <dbReference type="Proteomes" id="UP001147760"/>
    </source>
</evidence>
<feature type="compositionally biased region" description="Polar residues" evidence="6">
    <location>
        <begin position="487"/>
        <end position="499"/>
    </location>
</feature>
<comment type="caution">
    <text evidence="8">The sequence shown here is derived from an EMBL/GenBank/DDBJ whole genome shotgun (WGS) entry which is preliminary data.</text>
</comment>
<dbReference type="PROSITE" id="PS00108">
    <property type="entry name" value="PROTEIN_KINASE_ST"/>
    <property type="match status" value="1"/>
</dbReference>
<gene>
    <name evidence="8" type="ORF">N7530_000320</name>
</gene>
<evidence type="ECO:0000256" key="4">
    <source>
        <dbReference type="ARBA" id="ARBA00022777"/>
    </source>
</evidence>
<keyword evidence="9" id="KW-1185">Reference proteome</keyword>
<dbReference type="GO" id="GO:0004674">
    <property type="term" value="F:protein serine/threonine kinase activity"/>
    <property type="evidence" value="ECO:0007669"/>
    <property type="project" value="UniProtKB-EC"/>
</dbReference>
<feature type="domain" description="Protein kinase" evidence="7">
    <location>
        <begin position="46"/>
        <end position="315"/>
    </location>
</feature>
<evidence type="ECO:0000256" key="6">
    <source>
        <dbReference type="SAM" id="MobiDB-lite"/>
    </source>
</evidence>
<dbReference type="PANTHER" id="PTHR43671:SF13">
    <property type="entry name" value="SERINE_THREONINE-PROTEIN KINASE NEK2"/>
    <property type="match status" value="1"/>
</dbReference>
<accession>A0A9W9X7X7</accession>
<dbReference type="PROSITE" id="PS50011">
    <property type="entry name" value="PROTEIN_KINASE_DOM"/>
    <property type="match status" value="1"/>
</dbReference>
<organism evidence="8 9">
    <name type="scientific">Penicillium desertorum</name>
    <dbReference type="NCBI Taxonomy" id="1303715"/>
    <lineage>
        <taxon>Eukaryota</taxon>
        <taxon>Fungi</taxon>
        <taxon>Dikarya</taxon>
        <taxon>Ascomycota</taxon>
        <taxon>Pezizomycotina</taxon>
        <taxon>Eurotiomycetes</taxon>
        <taxon>Eurotiomycetidae</taxon>
        <taxon>Eurotiales</taxon>
        <taxon>Aspergillaceae</taxon>
        <taxon>Penicillium</taxon>
    </lineage>
</organism>
<protein>
    <recommendedName>
        <fullName evidence="1">non-specific serine/threonine protein kinase</fullName>
        <ecNumber evidence="1">2.7.11.1</ecNumber>
    </recommendedName>
</protein>
<keyword evidence="5" id="KW-0067">ATP-binding</keyword>
<dbReference type="EMBL" id="JAPWDO010000001">
    <property type="protein sequence ID" value="KAJ5486020.1"/>
    <property type="molecule type" value="Genomic_DNA"/>
</dbReference>
<dbReference type="OrthoDB" id="10252171at2759"/>
<evidence type="ECO:0000313" key="8">
    <source>
        <dbReference type="EMBL" id="KAJ5486020.1"/>
    </source>
</evidence>
<feature type="compositionally biased region" description="Low complexity" evidence="6">
    <location>
        <begin position="528"/>
        <end position="540"/>
    </location>
</feature>
<dbReference type="InterPro" id="IPR050660">
    <property type="entry name" value="NEK_Ser/Thr_kinase"/>
</dbReference>
<reference evidence="8" key="1">
    <citation type="submission" date="2022-12" db="EMBL/GenBank/DDBJ databases">
        <authorList>
            <person name="Petersen C."/>
        </authorList>
    </citation>
    <scope>NUCLEOTIDE SEQUENCE</scope>
    <source>
        <strain evidence="8">IBT 17660</strain>
    </source>
</reference>
<dbReference type="EC" id="2.7.11.1" evidence="1"/>
<evidence type="ECO:0000259" key="7">
    <source>
        <dbReference type="PROSITE" id="PS50011"/>
    </source>
</evidence>
<dbReference type="Pfam" id="PF00069">
    <property type="entry name" value="Pkinase"/>
    <property type="match status" value="1"/>
</dbReference>
<keyword evidence="4" id="KW-0418">Kinase</keyword>
<sequence>MPQVSDLVKDSKLPTKFDAELTTHTFLESKLVGGRRGRRREREEVWKKKRDLGIGVFGTVWLEECLGQGKLRAVKEVRKSVPGSRSMDYNRELEAIARFSQQKYDGCFVKSSGWFENTECLCIAMEYFPLGDLQKYMTQLFREREAQQITFQLLESLDFMHSNGFTHGDLKPQNIFVISTGPDWWVKIGDFGISKRVMEGFTGLQTFNGMPAFTAPEVYERLWGPSPESATSGSDYCPEIDIWALGVITYYLLTGKFPFSGKSDLLEYYQGHSILPFDSSHSPVSPEATSFLASMMAANPADRPTARDALDCVWLIPMLLDSLPDNPVQIAPATQDIAMAAAAPKQKIPSTTQYVLQPGEIDLTPGAPKHSSRTERAQRMQTSLGIDGDTYKQLIDTLNSAKLTGFTNPIANPSQLYNGHPPADTDSIAPSQSSESQPSKLAHHTSHTQRISEKPTSVDIPSYNRRRSDAAPIPISELSHVTPVAGSPTSRSPSTSIKNSSDRFSEKIRWASRSIMPKPNRRSQDHAPTSPISPNPSSSTRSRKAQSIEIPHRPQFAEGLPMFPIRNDKRLKDRGQQP</sequence>
<dbReference type="GO" id="GO:0005524">
    <property type="term" value="F:ATP binding"/>
    <property type="evidence" value="ECO:0007669"/>
    <property type="project" value="UniProtKB-KW"/>
</dbReference>
<reference evidence="8" key="2">
    <citation type="journal article" date="2023" name="IMA Fungus">
        <title>Comparative genomic study of the Penicillium genus elucidates a diverse pangenome and 15 lateral gene transfer events.</title>
        <authorList>
            <person name="Petersen C."/>
            <person name="Sorensen T."/>
            <person name="Nielsen M.R."/>
            <person name="Sondergaard T.E."/>
            <person name="Sorensen J.L."/>
            <person name="Fitzpatrick D.A."/>
            <person name="Frisvad J.C."/>
            <person name="Nielsen K.L."/>
        </authorList>
    </citation>
    <scope>NUCLEOTIDE SEQUENCE</scope>
    <source>
        <strain evidence="8">IBT 17660</strain>
    </source>
</reference>
<feature type="compositionally biased region" description="Basic and acidic residues" evidence="6">
    <location>
        <begin position="566"/>
        <end position="578"/>
    </location>
</feature>
<feature type="region of interest" description="Disordered" evidence="6">
    <location>
        <begin position="412"/>
        <end position="578"/>
    </location>
</feature>
<proteinExistence type="predicted"/>
<evidence type="ECO:0000256" key="3">
    <source>
        <dbReference type="ARBA" id="ARBA00022741"/>
    </source>
</evidence>
<dbReference type="InterPro" id="IPR000719">
    <property type="entry name" value="Prot_kinase_dom"/>
</dbReference>
<keyword evidence="2" id="KW-0808">Transferase</keyword>